<feature type="transmembrane region" description="Helical" evidence="11">
    <location>
        <begin position="318"/>
        <end position="339"/>
    </location>
</feature>
<protein>
    <recommendedName>
        <fullName evidence="4">Putative hemin transport system permease protein HrtB</fullName>
    </recommendedName>
</protein>
<evidence type="ECO:0000256" key="11">
    <source>
        <dbReference type="SAM" id="Phobius"/>
    </source>
</evidence>
<dbReference type="InterPro" id="IPR051125">
    <property type="entry name" value="ABC-4/HrtB_transporter"/>
</dbReference>
<sequence length="349" mass="38534">MFLAWNEMIRNKLKFSLIIGVLVMISYLLFLLSGLASGLMDMNREAVDQWEADAIILNDEANQTIQQSMIAEDDVENLFEEQATLKQHSVIASNGDIEENAFVFGIEEDSFLLPKLTEGEQAEKENEVVADYSLKETGFEVGDELTLSNSDEILTLTGFTESAKYSASSVLFTDNKTIEKLNPMLSEDIINALVIRDADWQNSEVNDELEVLEIEEFIESLPGYTAQSLTLNFMIIFLFVISAAVIGIFLYVLTLQKTSLFGVLKAQGFSNGYLARTVLAQTFIIAVIGTVIGLGLTFLTGLFLPPAVPVEFNYLTMIIYMVVLIAVAMLGSLSSVISVRKVDPLKAIG</sequence>
<comment type="subunit">
    <text evidence="3">The complex is composed of two ATP-binding proteins (HrtA), two transmembrane proteins (HrtB) and a solute-binding protein.</text>
</comment>
<evidence type="ECO:0000256" key="5">
    <source>
        <dbReference type="ARBA" id="ARBA00022448"/>
    </source>
</evidence>
<dbReference type="PANTHER" id="PTHR43738">
    <property type="entry name" value="ABC TRANSPORTER, MEMBRANE PROTEIN"/>
    <property type="match status" value="1"/>
</dbReference>
<dbReference type="AlphaFoldDB" id="A0A3E0AYG5"/>
<name>A0A3E0AYG5_9STAP</name>
<comment type="caution">
    <text evidence="13">The sequence shown here is derived from an EMBL/GenBank/DDBJ whole genome shotgun (WGS) entry which is preliminary data.</text>
</comment>
<keyword evidence="14" id="KW-1185">Reference proteome</keyword>
<keyword evidence="6" id="KW-1003">Cell membrane</keyword>
<evidence type="ECO:0000256" key="6">
    <source>
        <dbReference type="ARBA" id="ARBA00022475"/>
    </source>
</evidence>
<dbReference type="InterPro" id="IPR003838">
    <property type="entry name" value="ABC3_permease_C"/>
</dbReference>
<dbReference type="Pfam" id="PF02687">
    <property type="entry name" value="FtsX"/>
    <property type="match status" value="1"/>
</dbReference>
<accession>A0A3E0AYG5</accession>
<reference evidence="13 14" key="1">
    <citation type="submission" date="2018-08" db="EMBL/GenBank/DDBJ databases">
        <title>Genomic Encyclopedia of Type Strains, Phase IV (KMG-IV): sequencing the most valuable type-strain genomes for metagenomic binning, comparative biology and taxonomic classification.</title>
        <authorList>
            <person name="Goeker M."/>
        </authorList>
    </citation>
    <scope>NUCLEOTIDE SEQUENCE [LARGE SCALE GENOMIC DNA]</scope>
    <source>
        <strain evidence="13 14">DSM 17274</strain>
    </source>
</reference>
<keyword evidence="9 11" id="KW-0472">Membrane</keyword>
<feature type="transmembrane region" description="Helical" evidence="11">
    <location>
        <begin position="231"/>
        <end position="253"/>
    </location>
</feature>
<evidence type="ECO:0000256" key="10">
    <source>
        <dbReference type="ARBA" id="ARBA00024973"/>
    </source>
</evidence>
<keyword evidence="7 11" id="KW-0812">Transmembrane</keyword>
<keyword evidence="5" id="KW-0813">Transport</keyword>
<gene>
    <name evidence="13" type="ORF">DFR63_1091</name>
</gene>
<dbReference type="OrthoDB" id="384327at2"/>
<evidence type="ECO:0000259" key="12">
    <source>
        <dbReference type="Pfam" id="PF02687"/>
    </source>
</evidence>
<evidence type="ECO:0000256" key="4">
    <source>
        <dbReference type="ARBA" id="ARBA00016962"/>
    </source>
</evidence>
<organism evidence="13 14">
    <name type="scientific">Jeotgalicoccus halotolerans</name>
    <dbReference type="NCBI Taxonomy" id="157227"/>
    <lineage>
        <taxon>Bacteria</taxon>
        <taxon>Bacillati</taxon>
        <taxon>Bacillota</taxon>
        <taxon>Bacilli</taxon>
        <taxon>Bacillales</taxon>
        <taxon>Staphylococcaceae</taxon>
        <taxon>Jeotgalicoccus</taxon>
    </lineage>
</organism>
<proteinExistence type="inferred from homology"/>
<dbReference type="Proteomes" id="UP000257076">
    <property type="component" value="Unassembled WGS sequence"/>
</dbReference>
<evidence type="ECO:0000256" key="7">
    <source>
        <dbReference type="ARBA" id="ARBA00022692"/>
    </source>
</evidence>
<evidence type="ECO:0000313" key="14">
    <source>
        <dbReference type="Proteomes" id="UP000257076"/>
    </source>
</evidence>
<evidence type="ECO:0000256" key="3">
    <source>
        <dbReference type="ARBA" id="ARBA00011131"/>
    </source>
</evidence>
<comment type="subcellular location">
    <subcellularLocation>
        <location evidence="1">Cell membrane</location>
        <topology evidence="1">Multi-pass membrane protein</topology>
    </subcellularLocation>
</comment>
<feature type="transmembrane region" description="Helical" evidence="11">
    <location>
        <begin position="15"/>
        <end position="36"/>
    </location>
</feature>
<feature type="transmembrane region" description="Helical" evidence="11">
    <location>
        <begin position="273"/>
        <end position="298"/>
    </location>
</feature>
<evidence type="ECO:0000313" key="13">
    <source>
        <dbReference type="EMBL" id="REG24783.1"/>
    </source>
</evidence>
<dbReference type="EMBL" id="QUMW01000010">
    <property type="protein sequence ID" value="REG24783.1"/>
    <property type="molecule type" value="Genomic_DNA"/>
</dbReference>
<keyword evidence="8 11" id="KW-1133">Transmembrane helix</keyword>
<comment type="similarity">
    <text evidence="2">Belongs to the ABC-4 integral membrane protein family. HrtB subfamily.</text>
</comment>
<evidence type="ECO:0000256" key="8">
    <source>
        <dbReference type="ARBA" id="ARBA00022989"/>
    </source>
</evidence>
<dbReference type="GO" id="GO:0005886">
    <property type="term" value="C:plasma membrane"/>
    <property type="evidence" value="ECO:0007669"/>
    <property type="project" value="UniProtKB-SubCell"/>
</dbReference>
<dbReference type="RefSeq" id="WP_115884915.1">
    <property type="nucleotide sequence ID" value="NZ_CBCSHX010000002.1"/>
</dbReference>
<comment type="function">
    <text evidence="10">Part of the ABC transporter complex hrt involved in hemin import. Responsible for the translocation of the substrate across the membrane.</text>
</comment>
<dbReference type="PANTHER" id="PTHR43738:SF1">
    <property type="entry name" value="HEMIN TRANSPORT SYSTEM PERMEASE PROTEIN HRTB-RELATED"/>
    <property type="match status" value="1"/>
</dbReference>
<feature type="domain" description="ABC3 transporter permease C-terminal" evidence="12">
    <location>
        <begin position="232"/>
        <end position="344"/>
    </location>
</feature>
<evidence type="ECO:0000256" key="2">
    <source>
        <dbReference type="ARBA" id="ARBA00008697"/>
    </source>
</evidence>
<evidence type="ECO:0000256" key="9">
    <source>
        <dbReference type="ARBA" id="ARBA00023136"/>
    </source>
</evidence>
<evidence type="ECO:0000256" key="1">
    <source>
        <dbReference type="ARBA" id="ARBA00004651"/>
    </source>
</evidence>